<dbReference type="AlphaFoldDB" id="A0A812QCP4"/>
<gene>
    <name evidence="3" type="primary">echA12</name>
    <name evidence="3" type="ORF">SNEC2469_LOCUS10538</name>
</gene>
<dbReference type="PANTHER" id="PTHR43802:SF1">
    <property type="entry name" value="IP11341P-RELATED"/>
    <property type="match status" value="1"/>
</dbReference>
<evidence type="ECO:0000313" key="3">
    <source>
        <dbReference type="EMBL" id="CAE7388231.1"/>
    </source>
</evidence>
<dbReference type="InterPro" id="IPR001753">
    <property type="entry name" value="Enoyl-CoA_hydra/iso"/>
</dbReference>
<comment type="similarity">
    <text evidence="1">Belongs to the enoyl-CoA hydratase/isomerase family.</text>
</comment>
<keyword evidence="2" id="KW-0175">Coiled coil</keyword>
<protein>
    <submittedName>
        <fullName evidence="3">EchA12 protein</fullName>
    </submittedName>
</protein>
<dbReference type="Gene3D" id="3.90.226.10">
    <property type="entry name" value="2-enoyl-CoA Hydratase, Chain A, domain 1"/>
    <property type="match status" value="1"/>
</dbReference>
<accession>A0A812QCP4</accession>
<dbReference type="InterPro" id="IPR029045">
    <property type="entry name" value="ClpP/crotonase-like_dom_sf"/>
</dbReference>
<dbReference type="Proteomes" id="UP000601435">
    <property type="component" value="Unassembled WGS sequence"/>
</dbReference>
<evidence type="ECO:0000256" key="1">
    <source>
        <dbReference type="ARBA" id="ARBA00005254"/>
    </source>
</evidence>
<reference evidence="3" key="1">
    <citation type="submission" date="2021-02" db="EMBL/GenBank/DDBJ databases">
        <authorList>
            <person name="Dougan E. K."/>
            <person name="Rhodes N."/>
            <person name="Thang M."/>
            <person name="Chan C."/>
        </authorList>
    </citation>
    <scope>NUCLEOTIDE SEQUENCE</scope>
</reference>
<proteinExistence type="inferred from homology"/>
<sequence length="360" mass="39143">MVAAEVEPLDNYARLIRAEIAARQRQIKDANKELEQENNRMNGHDLPRKRQLIGTGLLPSQYNRMTDVNRCGNYTAAYWWSMAHSWRNNFGLYGFGEVEDQKCRALLSQSSPPVLLLELNSKHTFNMLDPVLCSDFLFMMDAYHLHMSRCKSRSAMPLAAVLQGAGPHLCPGGNHHPVAPPGATPYQMASHSSSSLFIVRMKELSIPSVVAITGNAIGGGVAVSLNCTERVITQNGSAAFGNLSRGACPIMFLSKHLPQHVGLTAAIDIYLTDSTVSAVAAQKAGLASRIAVDNKSTKATALALARKMASLPTARLSVSVQPALSVQRYDDEAYGIYTCGRTGQMHFPGRQLGLWGFPCV</sequence>
<name>A0A812QCP4_9DINO</name>
<evidence type="ECO:0000313" key="4">
    <source>
        <dbReference type="Proteomes" id="UP000601435"/>
    </source>
</evidence>
<dbReference type="CDD" id="cd06558">
    <property type="entry name" value="crotonase-like"/>
    <property type="match status" value="1"/>
</dbReference>
<dbReference type="OrthoDB" id="413020at2759"/>
<comment type="caution">
    <text evidence="3">The sequence shown here is derived from an EMBL/GenBank/DDBJ whole genome shotgun (WGS) entry which is preliminary data.</text>
</comment>
<evidence type="ECO:0000256" key="2">
    <source>
        <dbReference type="SAM" id="Coils"/>
    </source>
</evidence>
<keyword evidence="4" id="KW-1185">Reference proteome</keyword>
<dbReference type="SUPFAM" id="SSF52096">
    <property type="entry name" value="ClpP/crotonase"/>
    <property type="match status" value="1"/>
</dbReference>
<dbReference type="Pfam" id="PF00378">
    <property type="entry name" value="ECH_1"/>
    <property type="match status" value="1"/>
</dbReference>
<dbReference type="EMBL" id="CAJNJA010016794">
    <property type="protein sequence ID" value="CAE7388231.1"/>
    <property type="molecule type" value="Genomic_DNA"/>
</dbReference>
<organism evidence="3 4">
    <name type="scientific">Symbiodinium necroappetens</name>
    <dbReference type="NCBI Taxonomy" id="1628268"/>
    <lineage>
        <taxon>Eukaryota</taxon>
        <taxon>Sar</taxon>
        <taxon>Alveolata</taxon>
        <taxon>Dinophyceae</taxon>
        <taxon>Suessiales</taxon>
        <taxon>Symbiodiniaceae</taxon>
        <taxon>Symbiodinium</taxon>
    </lineage>
</organism>
<feature type="coiled-coil region" evidence="2">
    <location>
        <begin position="13"/>
        <end position="44"/>
    </location>
</feature>
<dbReference type="PANTHER" id="PTHR43802">
    <property type="entry name" value="ENOYL-COA HYDRATASE"/>
    <property type="match status" value="1"/>
</dbReference>